<dbReference type="InterPro" id="IPR007037">
    <property type="entry name" value="SIP_rossman_dom"/>
</dbReference>
<dbReference type="PANTHER" id="PTHR30157:SF0">
    <property type="entry name" value="NADPH-DEPENDENT FERRIC-CHELATE REDUCTASE"/>
    <property type="match status" value="1"/>
</dbReference>
<dbReference type="RefSeq" id="WP_131884941.1">
    <property type="nucleotide sequence ID" value="NZ_CP143053.1"/>
</dbReference>
<accession>A0A4R3ZZU6</accession>
<dbReference type="Gene3D" id="3.40.50.80">
    <property type="entry name" value="Nucleotide-binding domain of ferredoxin-NADP reductase (FNR) module"/>
    <property type="match status" value="1"/>
</dbReference>
<name>A0A4R3ZZU6_9ACTN</name>
<dbReference type="PANTHER" id="PTHR30157">
    <property type="entry name" value="FERRIC REDUCTASE, NADPH-DEPENDENT"/>
    <property type="match status" value="1"/>
</dbReference>
<protein>
    <submittedName>
        <fullName evidence="2">NADPH-dependent ferric siderophore reductase</fullName>
    </submittedName>
</protein>
<dbReference type="PROSITE" id="PS51384">
    <property type="entry name" value="FAD_FR"/>
    <property type="match status" value="1"/>
</dbReference>
<proteinExistence type="predicted"/>
<dbReference type="GeneID" id="89530002"/>
<sequence length="570" mass="58985">MSRPDLLVHPLVVRTAVVTDVQTLPGRVRRVRLGGEQLRPFTRDGLEHPGFAAPGFDDHVKIILAADGDVAAALPRQHPDGIEWTPSEHRLTRDYTPHDVDPVTGAFSIDFVLHGDGPAARWATAAEPGDTLSFAGPKSSMVLPDDVTAIVLLGDDTAIPAIRRFLTEVTVPVPVHVAVVVGDDAPRDLPAGSATSVTLERPGVAGADTYAALFDRISAAEDLGDRPFVWAAGESRALLALRRRIGPTVGRGHRSITGYWHTDEDAAGSPGPALPGVPVGWFMVRAALELGLFEAVRGGALSAAELGERIGAVGELGPLLGGLASLALLEPGSDGRWALSGAAEDLLDDPHAREEFAGPEADRALALQHLGRSLRTGTSAWEIAHGEAFADSLRRDPELADHLAHESGSLVYLQHGLVRVLRSLGTGDVVVVGPGARLVEDLARRHGLTTVRAGSVGDGAGGGGGRATVAVSAMLLGHLDDDAACAHLRGLADLAPRLVVIDASAPDGLSPAAAEETVLQFAVTAAAPRSPERVAELAAAGGWTSISHRGIGWGVVAAEFALAAGPGPAT</sequence>
<dbReference type="InterPro" id="IPR039261">
    <property type="entry name" value="FNR_nucleotide-bd"/>
</dbReference>
<evidence type="ECO:0000259" key="1">
    <source>
        <dbReference type="PROSITE" id="PS51384"/>
    </source>
</evidence>
<dbReference type="AlphaFoldDB" id="A0A4R3ZZU6"/>
<dbReference type="Proteomes" id="UP000295805">
    <property type="component" value="Unassembled WGS sequence"/>
</dbReference>
<dbReference type="InterPro" id="IPR017938">
    <property type="entry name" value="Riboflavin_synthase-like_b-brl"/>
</dbReference>
<dbReference type="SUPFAM" id="SSF53335">
    <property type="entry name" value="S-adenosyl-L-methionine-dependent methyltransferases"/>
    <property type="match status" value="1"/>
</dbReference>
<dbReference type="Pfam" id="PF04954">
    <property type="entry name" value="SIP"/>
    <property type="match status" value="1"/>
</dbReference>
<dbReference type="Gene3D" id="2.40.30.10">
    <property type="entry name" value="Translation factors"/>
    <property type="match status" value="1"/>
</dbReference>
<dbReference type="InterPro" id="IPR039374">
    <property type="entry name" value="SIP_fam"/>
</dbReference>
<gene>
    <name evidence="2" type="ORF">EDD19_101187</name>
</gene>
<dbReference type="Gene3D" id="1.10.10.10">
    <property type="entry name" value="Winged helix-like DNA-binding domain superfamily/Winged helix DNA-binding domain"/>
    <property type="match status" value="1"/>
</dbReference>
<dbReference type="InterPro" id="IPR036388">
    <property type="entry name" value="WH-like_DNA-bd_sf"/>
</dbReference>
<dbReference type="SUPFAM" id="SSF63380">
    <property type="entry name" value="Riboflavin synthase domain-like"/>
    <property type="match status" value="1"/>
</dbReference>
<dbReference type="InterPro" id="IPR013113">
    <property type="entry name" value="SIP_FAD-bd"/>
</dbReference>
<dbReference type="CDD" id="cd06193">
    <property type="entry name" value="siderophore_interacting"/>
    <property type="match status" value="1"/>
</dbReference>
<organism evidence="2 3">
    <name type="scientific">Dietzia cinnamea</name>
    <dbReference type="NCBI Taxonomy" id="321318"/>
    <lineage>
        <taxon>Bacteria</taxon>
        <taxon>Bacillati</taxon>
        <taxon>Actinomycetota</taxon>
        <taxon>Actinomycetes</taxon>
        <taxon>Mycobacteriales</taxon>
        <taxon>Dietziaceae</taxon>
        <taxon>Dietzia</taxon>
    </lineage>
</organism>
<dbReference type="EMBL" id="SMCX01000001">
    <property type="protein sequence ID" value="TCW26771.1"/>
    <property type="molecule type" value="Genomic_DNA"/>
</dbReference>
<dbReference type="InterPro" id="IPR029063">
    <property type="entry name" value="SAM-dependent_MTases_sf"/>
</dbReference>
<feature type="domain" description="FAD-binding FR-type" evidence="1">
    <location>
        <begin position="11"/>
        <end position="144"/>
    </location>
</feature>
<dbReference type="GO" id="GO:0016491">
    <property type="term" value="F:oxidoreductase activity"/>
    <property type="evidence" value="ECO:0007669"/>
    <property type="project" value="InterPro"/>
</dbReference>
<comment type="caution">
    <text evidence="2">The sequence shown here is derived from an EMBL/GenBank/DDBJ whole genome shotgun (WGS) entry which is preliminary data.</text>
</comment>
<evidence type="ECO:0000313" key="3">
    <source>
        <dbReference type="Proteomes" id="UP000295805"/>
    </source>
</evidence>
<evidence type="ECO:0000313" key="2">
    <source>
        <dbReference type="EMBL" id="TCW26771.1"/>
    </source>
</evidence>
<dbReference type="Pfam" id="PF08021">
    <property type="entry name" value="FAD_binding_9"/>
    <property type="match status" value="1"/>
</dbReference>
<reference evidence="2 3" key="1">
    <citation type="submission" date="2019-03" db="EMBL/GenBank/DDBJ databases">
        <title>Root nodule microbial communities of legume samples collected from USA, Mexico and Botswana.</title>
        <authorList>
            <person name="Hirsch A."/>
        </authorList>
    </citation>
    <scope>NUCLEOTIDE SEQUENCE [LARGE SCALE GENOMIC DNA]</scope>
    <source>
        <strain evidence="2 3">55</strain>
    </source>
</reference>
<dbReference type="InterPro" id="IPR017927">
    <property type="entry name" value="FAD-bd_FR_type"/>
</dbReference>